<dbReference type="STRING" id="1291764.GCA_001311235_02994"/>
<organism evidence="4 5">
    <name type="scientific">Lactococcus fujiensis JCM 16395</name>
    <dbReference type="NCBI Taxonomy" id="1291764"/>
    <lineage>
        <taxon>Bacteria</taxon>
        <taxon>Bacillati</taxon>
        <taxon>Bacillota</taxon>
        <taxon>Bacilli</taxon>
        <taxon>Lactobacillales</taxon>
        <taxon>Streptococcaceae</taxon>
        <taxon>Lactococcus</taxon>
    </lineage>
</organism>
<dbReference type="Gene3D" id="3.20.20.80">
    <property type="entry name" value="Glycosidases"/>
    <property type="match status" value="1"/>
</dbReference>
<accession>A0A2A5RJ20</accession>
<keyword evidence="5" id="KW-1185">Reference proteome</keyword>
<dbReference type="AlphaFoldDB" id="A0A2A5RJ20"/>
<feature type="domain" description="Rv2525c-like glycoside hydrolase-like" evidence="3">
    <location>
        <begin position="297"/>
        <end position="480"/>
    </location>
</feature>
<dbReference type="OrthoDB" id="1795295at2"/>
<dbReference type="Pfam" id="PF08924">
    <property type="entry name" value="Rv2525c_GlyHyd-like"/>
    <property type="match status" value="1"/>
</dbReference>
<keyword evidence="1" id="KW-0812">Transmembrane</keyword>
<protein>
    <submittedName>
        <fullName evidence="4">Uncharacterized protein</fullName>
    </submittedName>
</protein>
<evidence type="ECO:0000259" key="3">
    <source>
        <dbReference type="Pfam" id="PF08924"/>
    </source>
</evidence>
<reference evidence="4 5" key="1">
    <citation type="submission" date="2014-12" db="EMBL/GenBank/DDBJ databases">
        <title>Draft genome sequences of 10 type strains of Lactococcus.</title>
        <authorList>
            <person name="Sun Z."/>
            <person name="Zhong Z."/>
            <person name="Liu W."/>
            <person name="Zhang W."/>
            <person name="Zhang H."/>
        </authorList>
    </citation>
    <scope>NUCLEOTIDE SEQUENCE [LARGE SCALE GENOMIC DNA]</scope>
    <source>
        <strain evidence="4 5">JCM 16395</strain>
    </source>
</reference>
<comment type="caution">
    <text evidence="4">The sequence shown here is derived from an EMBL/GenBank/DDBJ whole genome shotgun (WGS) entry which is preliminary data.</text>
</comment>
<dbReference type="Proteomes" id="UP000218181">
    <property type="component" value="Unassembled WGS sequence"/>
</dbReference>
<dbReference type="InterPro" id="IPR036365">
    <property type="entry name" value="PGBD-like_sf"/>
</dbReference>
<proteinExistence type="predicted"/>
<dbReference type="EMBL" id="JXJU01000012">
    <property type="protein sequence ID" value="PCR99099.1"/>
    <property type="molecule type" value="Genomic_DNA"/>
</dbReference>
<dbReference type="SUPFAM" id="SSF51445">
    <property type="entry name" value="(Trans)glycosidases"/>
    <property type="match status" value="1"/>
</dbReference>
<evidence type="ECO:0000256" key="1">
    <source>
        <dbReference type="SAM" id="Phobius"/>
    </source>
</evidence>
<keyword evidence="1" id="KW-0472">Membrane</keyword>
<dbReference type="SUPFAM" id="SSF47090">
    <property type="entry name" value="PGBD-like"/>
    <property type="match status" value="2"/>
</dbReference>
<dbReference type="Gene3D" id="1.10.101.10">
    <property type="entry name" value="PGBD-like superfamily/PGBD"/>
    <property type="match status" value="1"/>
</dbReference>
<evidence type="ECO:0000259" key="2">
    <source>
        <dbReference type="Pfam" id="PF01471"/>
    </source>
</evidence>
<feature type="domain" description="Peptidoglycan binding-like" evidence="2">
    <location>
        <begin position="216"/>
        <end position="271"/>
    </location>
</feature>
<evidence type="ECO:0000313" key="5">
    <source>
        <dbReference type="Proteomes" id="UP000218181"/>
    </source>
</evidence>
<feature type="transmembrane region" description="Helical" evidence="1">
    <location>
        <begin position="698"/>
        <end position="719"/>
    </location>
</feature>
<keyword evidence="1" id="KW-1133">Transmembrane helix</keyword>
<dbReference type="CDD" id="cd06418">
    <property type="entry name" value="GH25_BacA-like"/>
    <property type="match status" value="1"/>
</dbReference>
<dbReference type="InterPro" id="IPR002477">
    <property type="entry name" value="Peptidoglycan-bd-like"/>
</dbReference>
<gene>
    <name evidence="4" type="ORF">RT41_GL000482</name>
</gene>
<dbReference type="Pfam" id="PF01471">
    <property type="entry name" value="PG_binding_1"/>
    <property type="match status" value="1"/>
</dbReference>
<dbReference type="InterPro" id="IPR017853">
    <property type="entry name" value="GH"/>
</dbReference>
<evidence type="ECO:0000313" key="4">
    <source>
        <dbReference type="EMBL" id="PCR99099.1"/>
    </source>
</evidence>
<sequence length="720" mass="78709">MDEMVLKTQQWLNKTYSGKSGYEIVKEDGKTGWSTIYSLIEGLQIELGITSLSRNFGTTTSSYFDSKITPNLKNGYSNNIVFIIQGAFWCKGITPGAFDGLFSNSTQNAINSLQTYAGFTNSEPFTSKWAKALFDMSAFVNLGDIKIREMQQWLNKNYNQYFGILPCDGIYQRATNTALIYALQCEEGLAVGVANGTYGPTTTNLTPTLSQGQSGRFVTILQYSLYVNSFYLNGVIDGTYTSEVSNAVKAFQSFMVLPITGIANMPTIKALLSSAGDPNRTASGIDTATQLNSAQIQTLVEKGVKYVGRYLTGSVGSNYVPKNLTASEISLIINAGISIFPIYEDGGYILTHFTASQGDIDGLTASLTAKELGIPYGTTIYYAVDVDIEDGNIEGTVIPYFKNVYSQTTALGYRVGVYGTRNVCLKVSNAGYATASFVANMSTGWSGNLGFAMPHNWSFDQYNEFTMGTGAGALPVDQDTVSGRDLGFNTVTINKVQEIQAKLVSIGNILPILKEPAIGTISFNEEKMFVSGPYRVYIYLSEEANIGPTTDPFILNISNGKLTNKFMSDLTSFYDVATMPVGFQKQEVYNMIADNISEGKLSVSPIKRTDEVSPGIQLKFEYFDENNSNQSTTWKIQVFLRRETVLTNQPNDIDAFNVLMQCSQNVIGSTDVPNFLRMLETFISMTKQPDNIQISKTIATAGFITLVGAVMIGILLLPVA</sequence>
<name>A0A2A5RJ20_9LACT</name>
<dbReference type="InterPro" id="IPR015020">
    <property type="entry name" value="Rv2525c-like_Glyco_Hydro-like"/>
</dbReference>
<dbReference type="InterPro" id="IPR036366">
    <property type="entry name" value="PGBDSf"/>
</dbReference>
<dbReference type="RefSeq" id="WP_096818902.1">
    <property type="nucleotide sequence ID" value="NZ_JXJU01000012.1"/>
</dbReference>